<dbReference type="Pfam" id="PF05190">
    <property type="entry name" value="MutS_IV"/>
    <property type="match status" value="1"/>
</dbReference>
<dbReference type="Gene3D" id="3.40.1170.10">
    <property type="entry name" value="DNA repair protein MutS, domain I"/>
    <property type="match status" value="1"/>
</dbReference>
<organism evidence="7 8">
    <name type="scientific">Astathelohania contejeani</name>
    <dbReference type="NCBI Taxonomy" id="164912"/>
    <lineage>
        <taxon>Eukaryota</taxon>
        <taxon>Fungi</taxon>
        <taxon>Fungi incertae sedis</taxon>
        <taxon>Microsporidia</taxon>
        <taxon>Astathelohaniidae</taxon>
        <taxon>Astathelohania</taxon>
    </lineage>
</organism>
<sequence length="880" mass="102082">MKGMNKKKNLLDYFSSPIKKQKTIEQHPMSAIDDNQECSLNSDYEMSSVGEIIEKENKQNYIIKEENKPSQRFEFLIDIRDKNGIRKGEPGYDPSTLYIPNEAYLKFTPFEKQFWDIKREYYDTVVCFKKGKFYELYENDADIGAKLFDMKLTDRVNMKMAGFPESNFDYWAGRFLEKGFKIARVDQAENMIGKTIREREENSKKSDIIQRELKEVITQGTIYNQEHLKTPIPIYLCVIRQTESCFENECKATNHVSILLFDASINKVYYATFCEDSEYSNLRTIFAKYQIKEIITDLKIKLDFYVNLVKPIKGGSYIKLKGLFHNESEYQCFLYLKNYLEYLKRGNSLDNIDIEELNDIEGNYMILDGITLRNMEILYNISGGEENSLFSSINYCISAFGQRMLRKWLINPLRDKEKIEKRQRLSEKIGKLDLHKIRTMMKSIGDVERILGRLFNGNPTAKDIFSLISNLRTFNSIINFMKEEGDEEINHNLLNNYPNIEPIIDEFTKLYSITENEISPIPGKEDPELKEFLEEKKNIEKELNDYINSQRKILRAPSIKYKDLGKELFQLEVPLNIVVPKDYLLVSSTKTTRRFYTFKLKEIVNRFMENEEKIFQNRALLLKNSIGVLTPHLNTFYQAINIIAEIDCYCSFSIYSQINPSFTFPSFGNKLKAVGLKNPIHSNYIENELDFTDEKILVLTGPNMGGKSTLLRSICLNIILAQVGLKVACTSLKTILFDRIFTRIGASDNLIRGESTFMVEMIETSKILNESTSFSFVIIDELGRGTSTIDGECIARAVLEEMKKKENYVLFSTHYHSMVETVKGVKKGYMDVLIENDELVFKYKLVDGVCKDSLGVYVARLAGVPEEIVKRAINIKKRLK</sequence>
<evidence type="ECO:0000313" key="8">
    <source>
        <dbReference type="Proteomes" id="UP001516464"/>
    </source>
</evidence>
<evidence type="ECO:0000313" key="7">
    <source>
        <dbReference type="EMBL" id="KAF7683810.1"/>
    </source>
</evidence>
<dbReference type="Pfam" id="PF00488">
    <property type="entry name" value="MutS_V"/>
    <property type="match status" value="1"/>
</dbReference>
<dbReference type="InterPro" id="IPR045076">
    <property type="entry name" value="MutS"/>
</dbReference>
<evidence type="ECO:0000256" key="1">
    <source>
        <dbReference type="ARBA" id="ARBA00006271"/>
    </source>
</evidence>
<keyword evidence="5" id="KW-0238">DNA-binding</keyword>
<dbReference type="InterPro" id="IPR007861">
    <property type="entry name" value="DNA_mismatch_repair_MutS_clamp"/>
</dbReference>
<dbReference type="InterPro" id="IPR036187">
    <property type="entry name" value="DNA_mismatch_repair_MutS_sf"/>
</dbReference>
<feature type="domain" description="DNA mismatch repair proteins mutS family" evidence="6">
    <location>
        <begin position="775"/>
        <end position="791"/>
    </location>
</feature>
<evidence type="ECO:0000256" key="4">
    <source>
        <dbReference type="ARBA" id="ARBA00022840"/>
    </source>
</evidence>
<keyword evidence="3" id="KW-0227">DNA damage</keyword>
<dbReference type="SUPFAM" id="SSF52540">
    <property type="entry name" value="P-loop containing nucleoside triphosphate hydrolases"/>
    <property type="match status" value="1"/>
</dbReference>
<evidence type="ECO:0000259" key="6">
    <source>
        <dbReference type="PROSITE" id="PS00486"/>
    </source>
</evidence>
<dbReference type="EMBL" id="SBIQ01000050">
    <property type="protein sequence ID" value="KAF7683810.1"/>
    <property type="molecule type" value="Genomic_DNA"/>
</dbReference>
<dbReference type="SUPFAM" id="SSF48334">
    <property type="entry name" value="DNA repair protein MutS, domain III"/>
    <property type="match status" value="1"/>
</dbReference>
<keyword evidence="2" id="KW-0547">Nucleotide-binding</keyword>
<name>A0ABQ7I087_9MICR</name>
<dbReference type="InterPro" id="IPR007695">
    <property type="entry name" value="DNA_mismatch_repair_MutS-lik_N"/>
</dbReference>
<evidence type="ECO:0000256" key="5">
    <source>
        <dbReference type="ARBA" id="ARBA00023125"/>
    </source>
</evidence>
<accession>A0ABQ7I087</accession>
<dbReference type="Pfam" id="PF01624">
    <property type="entry name" value="MutS_I"/>
    <property type="match status" value="1"/>
</dbReference>
<dbReference type="Proteomes" id="UP001516464">
    <property type="component" value="Unassembled WGS sequence"/>
</dbReference>
<dbReference type="InterPro" id="IPR017261">
    <property type="entry name" value="DNA_mismatch_repair_MutS/MSH"/>
</dbReference>
<dbReference type="PANTHER" id="PTHR11361">
    <property type="entry name" value="DNA MISMATCH REPAIR PROTEIN MUTS FAMILY MEMBER"/>
    <property type="match status" value="1"/>
</dbReference>
<dbReference type="SMART" id="SM00534">
    <property type="entry name" value="MUTSac"/>
    <property type="match status" value="1"/>
</dbReference>
<dbReference type="Pfam" id="PF05192">
    <property type="entry name" value="MutS_III"/>
    <property type="match status" value="1"/>
</dbReference>
<protein>
    <submittedName>
        <fullName evidence="7">DNA mismatch repair protein msh6</fullName>
    </submittedName>
</protein>
<dbReference type="InterPro" id="IPR000432">
    <property type="entry name" value="DNA_mismatch_repair_MutS_C"/>
</dbReference>
<gene>
    <name evidence="7" type="primary">msh6</name>
    <name evidence="7" type="ORF">TCON_0983</name>
</gene>
<keyword evidence="4" id="KW-0067">ATP-binding</keyword>
<reference evidence="7 8" key="1">
    <citation type="submission" date="2019-01" db="EMBL/GenBank/DDBJ databases">
        <title>Genomes sequencing and comparative genomics of infectious freshwater microsporidia, Cucumispora dikerogammari and Thelohania contejeani.</title>
        <authorList>
            <person name="Cormier A."/>
            <person name="Giraud I."/>
            <person name="Wattier R."/>
            <person name="Teixeira M."/>
            <person name="Grandjean F."/>
            <person name="Rigaud T."/>
            <person name="Cordaux R."/>
        </authorList>
    </citation>
    <scope>NUCLEOTIDE SEQUENCE [LARGE SCALE GENOMIC DNA]</scope>
    <source>
        <strain evidence="7">T1</strain>
        <tissue evidence="7">Spores</tissue>
    </source>
</reference>
<dbReference type="Gene3D" id="1.10.1420.10">
    <property type="match status" value="2"/>
</dbReference>
<evidence type="ECO:0000256" key="3">
    <source>
        <dbReference type="ARBA" id="ARBA00022763"/>
    </source>
</evidence>
<dbReference type="InterPro" id="IPR007696">
    <property type="entry name" value="DNA_mismatch_repair_MutS_core"/>
</dbReference>
<comment type="similarity">
    <text evidence="1">Belongs to the DNA mismatch repair MutS family.</text>
</comment>
<dbReference type="InterPro" id="IPR027417">
    <property type="entry name" value="P-loop_NTPase"/>
</dbReference>
<dbReference type="PIRSF" id="PIRSF037677">
    <property type="entry name" value="DNA_mis_repair_Msh6"/>
    <property type="match status" value="1"/>
</dbReference>
<dbReference type="SUPFAM" id="SSF55271">
    <property type="entry name" value="DNA repair protein MutS, domain I"/>
    <property type="match status" value="1"/>
</dbReference>
<proteinExistence type="inferred from homology"/>
<dbReference type="SMART" id="SM00533">
    <property type="entry name" value="MUTSd"/>
    <property type="match status" value="1"/>
</dbReference>
<dbReference type="PROSITE" id="PS00486">
    <property type="entry name" value="DNA_MISMATCH_REPAIR_2"/>
    <property type="match status" value="1"/>
</dbReference>
<dbReference type="InterPro" id="IPR016151">
    <property type="entry name" value="DNA_mismatch_repair_MutS_N"/>
</dbReference>
<dbReference type="PANTHER" id="PTHR11361:SF148">
    <property type="entry name" value="DNA MISMATCH REPAIR PROTEIN MSH6"/>
    <property type="match status" value="1"/>
</dbReference>
<dbReference type="Gene3D" id="3.40.50.300">
    <property type="entry name" value="P-loop containing nucleotide triphosphate hydrolases"/>
    <property type="match status" value="1"/>
</dbReference>
<evidence type="ECO:0000256" key="2">
    <source>
        <dbReference type="ARBA" id="ARBA00022741"/>
    </source>
</evidence>
<keyword evidence="8" id="KW-1185">Reference proteome</keyword>
<comment type="caution">
    <text evidence="7">The sequence shown here is derived from an EMBL/GenBank/DDBJ whole genome shotgun (WGS) entry which is preliminary data.</text>
</comment>